<reference evidence="3" key="1">
    <citation type="submission" date="2016-05" db="EMBL/GenBank/DDBJ databases">
        <title>Comparative genomics of biotechnologically important yeasts.</title>
        <authorList>
            <consortium name="DOE Joint Genome Institute"/>
            <person name="Riley R."/>
            <person name="Haridas S."/>
            <person name="Wolfe K.H."/>
            <person name="Lopes M.R."/>
            <person name="Hittinger C.T."/>
            <person name="Goker M."/>
            <person name="Salamov A."/>
            <person name="Wisecaver J."/>
            <person name="Long T.M."/>
            <person name="Aerts A.L."/>
            <person name="Barry K."/>
            <person name="Choi C."/>
            <person name="Clum A."/>
            <person name="Coughlan A.Y."/>
            <person name="Deshpande S."/>
            <person name="Douglass A.P."/>
            <person name="Hanson S.J."/>
            <person name="Klenk H.-P."/>
            <person name="Labutti K."/>
            <person name="Lapidus A."/>
            <person name="Lindquist E."/>
            <person name="Lipzen A."/>
            <person name="Meier-Kolthoff J.P."/>
            <person name="Ohm R.A."/>
            <person name="Otillar R.P."/>
            <person name="Pangilinan J."/>
            <person name="Peng Y."/>
            <person name="Rokas A."/>
            <person name="Rosa C.A."/>
            <person name="Scheuner C."/>
            <person name="Sibirny A.A."/>
            <person name="Slot J.C."/>
            <person name="Stielow J.B."/>
            <person name="Sun H."/>
            <person name="Kurtzman C.P."/>
            <person name="Blackwell M."/>
            <person name="Grigoriev I.V."/>
            <person name="Jeffries T.W."/>
        </authorList>
    </citation>
    <scope>NUCLEOTIDE SEQUENCE [LARGE SCALE GENOMIC DNA]</scope>
    <source>
        <strain evidence="3">DSM 1968</strain>
    </source>
</reference>
<dbReference type="EMBL" id="KV454475">
    <property type="protein sequence ID" value="ODV64214.1"/>
    <property type="molecule type" value="Genomic_DNA"/>
</dbReference>
<organism evidence="2 3">
    <name type="scientific">Ascoidea rubescens DSM 1968</name>
    <dbReference type="NCBI Taxonomy" id="1344418"/>
    <lineage>
        <taxon>Eukaryota</taxon>
        <taxon>Fungi</taxon>
        <taxon>Dikarya</taxon>
        <taxon>Ascomycota</taxon>
        <taxon>Saccharomycotina</taxon>
        <taxon>Saccharomycetes</taxon>
        <taxon>Ascoideaceae</taxon>
        <taxon>Ascoidea</taxon>
    </lineage>
</organism>
<dbReference type="AlphaFoldDB" id="A0A1D2VRH9"/>
<dbReference type="OrthoDB" id="3012298at2759"/>
<dbReference type="InterPro" id="IPR001223">
    <property type="entry name" value="Glyco_hydro18_cat"/>
</dbReference>
<dbReference type="InterPro" id="IPR052750">
    <property type="entry name" value="GH18_Chitinase"/>
</dbReference>
<dbReference type="STRING" id="1344418.A0A1D2VRH9"/>
<dbReference type="Pfam" id="PF00704">
    <property type="entry name" value="Glyco_hydro_18"/>
    <property type="match status" value="1"/>
</dbReference>
<keyword evidence="3" id="KW-1185">Reference proteome</keyword>
<dbReference type="InParanoid" id="A0A1D2VRH9"/>
<proteinExistence type="predicted"/>
<dbReference type="PANTHER" id="PTHR42976">
    <property type="entry name" value="BIFUNCTIONAL CHITINASE/LYSOZYME-RELATED"/>
    <property type="match status" value="1"/>
</dbReference>
<dbReference type="GO" id="GO:0016787">
    <property type="term" value="F:hydrolase activity"/>
    <property type="evidence" value="ECO:0007669"/>
    <property type="project" value="UniProtKB-KW"/>
</dbReference>
<sequence length="303" mass="34462">TIFAPYLYLWGKGNTEYYKISTLTEAHQKLGLNTVTLAFVVNSVDDIHRWEDDIRNFYSITNNNGNIILSFGGALGNYLSNFLNEDEEFEAILNILRQYNINAIDYDIEGSNLTNLTLINQIGRVLSRLQSALQNNLYISLTLSSHPNLGLTNDAIHCIQTIQGYNVNITLINAMAMDYYMSLDDIPYANTWGQAAIKVIELMKAQLHSHVFPNRSAQEIYKSIGICPMIGKNDDNSVFTQSDFVELLNFVRYRDIGLLTFWALNRDQVIAEEDLNKPEMSIAISSFSQSNDFEYSRTAINYL</sequence>
<name>A0A1D2VRH9_9ASCO</name>
<feature type="domain" description="GH18" evidence="1">
    <location>
        <begin position="19"/>
        <end position="185"/>
    </location>
</feature>
<evidence type="ECO:0000313" key="3">
    <source>
        <dbReference type="Proteomes" id="UP000095038"/>
    </source>
</evidence>
<dbReference type="Proteomes" id="UP000095038">
    <property type="component" value="Unassembled WGS sequence"/>
</dbReference>
<gene>
    <name evidence="2" type="ORF">ASCRUDRAFT_22018</name>
</gene>
<evidence type="ECO:0000313" key="2">
    <source>
        <dbReference type="EMBL" id="ODV64214.1"/>
    </source>
</evidence>
<dbReference type="PANTHER" id="PTHR42976:SF1">
    <property type="entry name" value="GH18 DOMAIN-CONTAINING PROTEIN-RELATED"/>
    <property type="match status" value="1"/>
</dbReference>
<dbReference type="GeneID" id="30963358"/>
<dbReference type="GO" id="GO:0005975">
    <property type="term" value="P:carbohydrate metabolic process"/>
    <property type="evidence" value="ECO:0007669"/>
    <property type="project" value="InterPro"/>
</dbReference>
<feature type="non-terminal residue" evidence="2">
    <location>
        <position position="303"/>
    </location>
</feature>
<dbReference type="Gene3D" id="3.20.20.80">
    <property type="entry name" value="Glycosidases"/>
    <property type="match status" value="1"/>
</dbReference>
<dbReference type="InterPro" id="IPR017853">
    <property type="entry name" value="GH"/>
</dbReference>
<accession>A0A1D2VRH9</accession>
<protein>
    <submittedName>
        <fullName evidence="2">Glycoside hydrolase family 18 protein</fullName>
    </submittedName>
</protein>
<feature type="non-terminal residue" evidence="2">
    <location>
        <position position="1"/>
    </location>
</feature>
<keyword evidence="2" id="KW-0378">Hydrolase</keyword>
<dbReference type="RefSeq" id="XP_020050521.1">
    <property type="nucleotide sequence ID" value="XM_020189722.1"/>
</dbReference>
<evidence type="ECO:0000259" key="1">
    <source>
        <dbReference type="Pfam" id="PF00704"/>
    </source>
</evidence>
<dbReference type="SUPFAM" id="SSF51445">
    <property type="entry name" value="(Trans)glycosidases"/>
    <property type="match status" value="1"/>
</dbReference>